<dbReference type="Pfam" id="PF17921">
    <property type="entry name" value="Integrase_H2C2"/>
    <property type="match status" value="1"/>
</dbReference>
<evidence type="ECO:0000313" key="4">
    <source>
        <dbReference type="Proteomes" id="UP001558613"/>
    </source>
</evidence>
<dbReference type="InterPro" id="IPR041588">
    <property type="entry name" value="Integrase_H2C2"/>
</dbReference>
<comment type="caution">
    <text evidence="3">The sequence shown here is derived from an EMBL/GenBank/DDBJ whole genome shotgun (WGS) entry which is preliminary data.</text>
</comment>
<evidence type="ECO:0000313" key="3">
    <source>
        <dbReference type="EMBL" id="KAL1255582.1"/>
    </source>
</evidence>
<feature type="region of interest" description="Disordered" evidence="1">
    <location>
        <begin position="91"/>
        <end position="110"/>
    </location>
</feature>
<dbReference type="Proteomes" id="UP001558613">
    <property type="component" value="Unassembled WGS sequence"/>
</dbReference>
<organism evidence="3 4">
    <name type="scientific">Cirrhinus molitorella</name>
    <name type="common">mud carp</name>
    <dbReference type="NCBI Taxonomy" id="172907"/>
    <lineage>
        <taxon>Eukaryota</taxon>
        <taxon>Metazoa</taxon>
        <taxon>Chordata</taxon>
        <taxon>Craniata</taxon>
        <taxon>Vertebrata</taxon>
        <taxon>Euteleostomi</taxon>
        <taxon>Actinopterygii</taxon>
        <taxon>Neopterygii</taxon>
        <taxon>Teleostei</taxon>
        <taxon>Ostariophysi</taxon>
        <taxon>Cypriniformes</taxon>
        <taxon>Cyprinidae</taxon>
        <taxon>Labeoninae</taxon>
        <taxon>Labeonini</taxon>
        <taxon>Cirrhinus</taxon>
    </lineage>
</organism>
<reference evidence="3 4" key="1">
    <citation type="submission" date="2023-09" db="EMBL/GenBank/DDBJ databases">
        <authorList>
            <person name="Wang M."/>
        </authorList>
    </citation>
    <scope>NUCLEOTIDE SEQUENCE [LARGE SCALE GENOMIC DNA]</scope>
    <source>
        <strain evidence="3">GT-2023</strain>
        <tissue evidence="3">Liver</tissue>
    </source>
</reference>
<name>A0ABR3LVA5_9TELE</name>
<proteinExistence type="predicted"/>
<sequence length="164" mass="18183">MEVLVHRLTEVRIRQQQIVEHIASRQSETERELAALRTAAAQRVPLPDPRAVGLIHPTVLPPRADSKARLPITCVHGDTQQDWPGFDRLFADSNAESGGKGGPASPPSHPTLLIVMELAHAHPMTGHLGVQNTIQCIRDRFHWPGLDADCNTWPPNAQTWLIQE</sequence>
<evidence type="ECO:0000259" key="2">
    <source>
        <dbReference type="Pfam" id="PF17921"/>
    </source>
</evidence>
<keyword evidence="4" id="KW-1185">Reference proteome</keyword>
<protein>
    <recommendedName>
        <fullName evidence="2">Integrase zinc-binding domain-containing protein</fullName>
    </recommendedName>
</protein>
<feature type="domain" description="Integrase zinc-binding" evidence="2">
    <location>
        <begin position="115"/>
        <end position="153"/>
    </location>
</feature>
<accession>A0ABR3LVA5</accession>
<dbReference type="Gene3D" id="1.10.340.70">
    <property type="match status" value="1"/>
</dbReference>
<gene>
    <name evidence="3" type="ORF">QQF64_013643</name>
</gene>
<dbReference type="EMBL" id="JAYMGO010000019">
    <property type="protein sequence ID" value="KAL1255582.1"/>
    <property type="molecule type" value="Genomic_DNA"/>
</dbReference>
<evidence type="ECO:0000256" key="1">
    <source>
        <dbReference type="SAM" id="MobiDB-lite"/>
    </source>
</evidence>